<proteinExistence type="predicted"/>
<organism evidence="1 2">
    <name type="scientific">Favolaschia claudopus</name>
    <dbReference type="NCBI Taxonomy" id="2862362"/>
    <lineage>
        <taxon>Eukaryota</taxon>
        <taxon>Fungi</taxon>
        <taxon>Dikarya</taxon>
        <taxon>Basidiomycota</taxon>
        <taxon>Agaricomycotina</taxon>
        <taxon>Agaricomycetes</taxon>
        <taxon>Agaricomycetidae</taxon>
        <taxon>Agaricales</taxon>
        <taxon>Marasmiineae</taxon>
        <taxon>Mycenaceae</taxon>
        <taxon>Favolaschia</taxon>
    </lineage>
</organism>
<evidence type="ECO:0008006" key="3">
    <source>
        <dbReference type="Google" id="ProtNLM"/>
    </source>
</evidence>
<feature type="non-terminal residue" evidence="1">
    <location>
        <position position="128"/>
    </location>
</feature>
<sequence>FTRATDPFNPKRVERIVNAVTLGPDLTNEQREIVRALVAEYADIFALAVSEVFPVAGAIYAPKIPADTPKIPADKKFSTRVQQRPLTKPQAEYLHEQVEMLERAGIIRPIHPRDVKCVSPIKLAEKEH</sequence>
<reference evidence="1 2" key="1">
    <citation type="journal article" date="2024" name="J Genomics">
        <title>Draft genome sequencing and assembly of Favolaschia claudopus CIRM-BRFM 2984 isolated from oak limbs.</title>
        <authorList>
            <person name="Navarro D."/>
            <person name="Drula E."/>
            <person name="Chaduli D."/>
            <person name="Cazenave R."/>
            <person name="Ahrendt S."/>
            <person name="Wang J."/>
            <person name="Lipzen A."/>
            <person name="Daum C."/>
            <person name="Barry K."/>
            <person name="Grigoriev I.V."/>
            <person name="Favel A."/>
            <person name="Rosso M.N."/>
            <person name="Martin F."/>
        </authorList>
    </citation>
    <scope>NUCLEOTIDE SEQUENCE [LARGE SCALE GENOMIC DNA]</scope>
    <source>
        <strain evidence="1 2">CIRM-BRFM 2984</strain>
    </source>
</reference>
<gene>
    <name evidence="1" type="ORF">R3P38DRAFT_2479217</name>
</gene>
<keyword evidence="2" id="KW-1185">Reference proteome</keyword>
<dbReference type="EMBL" id="JAWWNJ010000023">
    <property type="protein sequence ID" value="KAK7033438.1"/>
    <property type="molecule type" value="Genomic_DNA"/>
</dbReference>
<protein>
    <recommendedName>
        <fullName evidence="3">Gag-pol polyprotein</fullName>
    </recommendedName>
</protein>
<dbReference type="Proteomes" id="UP001362999">
    <property type="component" value="Unassembled WGS sequence"/>
</dbReference>
<evidence type="ECO:0000313" key="2">
    <source>
        <dbReference type="Proteomes" id="UP001362999"/>
    </source>
</evidence>
<dbReference type="AlphaFoldDB" id="A0AAW0C3L7"/>
<comment type="caution">
    <text evidence="1">The sequence shown here is derived from an EMBL/GenBank/DDBJ whole genome shotgun (WGS) entry which is preliminary data.</text>
</comment>
<accession>A0AAW0C3L7</accession>
<name>A0AAW0C3L7_9AGAR</name>
<evidence type="ECO:0000313" key="1">
    <source>
        <dbReference type="EMBL" id="KAK7033438.1"/>
    </source>
</evidence>
<feature type="non-terminal residue" evidence="1">
    <location>
        <position position="1"/>
    </location>
</feature>